<dbReference type="InterPro" id="IPR007568">
    <property type="entry name" value="RTA1"/>
</dbReference>
<feature type="transmembrane region" description="Helical" evidence="6">
    <location>
        <begin position="195"/>
        <end position="217"/>
    </location>
</feature>
<dbReference type="PANTHER" id="PTHR31465:SF13">
    <property type="entry name" value="RTA1 DOMAIN PROTEIN-RELATED"/>
    <property type="match status" value="1"/>
</dbReference>
<dbReference type="EMBL" id="CVMT01000003">
    <property type="protein sequence ID" value="CRG87881.1"/>
    <property type="molecule type" value="Genomic_DNA"/>
</dbReference>
<dbReference type="Pfam" id="PF04479">
    <property type="entry name" value="RTA1"/>
    <property type="match status" value="1"/>
</dbReference>
<keyword evidence="2 6" id="KW-0812">Transmembrane</keyword>
<reference evidence="7 8" key="1">
    <citation type="submission" date="2015-04" db="EMBL/GenBank/DDBJ databases">
        <authorList>
            <person name="Syromyatnikov M.Y."/>
            <person name="Popov V.N."/>
        </authorList>
    </citation>
    <scope>NUCLEOTIDE SEQUENCE [LARGE SCALE GENOMIC DNA]</scope>
    <source>
        <strain evidence="7">WF-38-12</strain>
    </source>
</reference>
<evidence type="ECO:0000256" key="6">
    <source>
        <dbReference type="SAM" id="Phobius"/>
    </source>
</evidence>
<feature type="transmembrane region" description="Helical" evidence="6">
    <location>
        <begin position="155"/>
        <end position="175"/>
    </location>
</feature>
<comment type="subcellular location">
    <subcellularLocation>
        <location evidence="1">Membrane</location>
        <topology evidence="1">Multi-pass membrane protein</topology>
    </subcellularLocation>
</comment>
<organism evidence="7 8">
    <name type="scientific">Talaromyces islandicus</name>
    <name type="common">Penicillium islandicum</name>
    <dbReference type="NCBI Taxonomy" id="28573"/>
    <lineage>
        <taxon>Eukaryota</taxon>
        <taxon>Fungi</taxon>
        <taxon>Dikarya</taxon>
        <taxon>Ascomycota</taxon>
        <taxon>Pezizomycotina</taxon>
        <taxon>Eurotiomycetes</taxon>
        <taxon>Eurotiomycetidae</taxon>
        <taxon>Eurotiales</taxon>
        <taxon>Trichocomaceae</taxon>
        <taxon>Talaromyces</taxon>
        <taxon>Talaromyces sect. Islandici</taxon>
    </lineage>
</organism>
<keyword evidence="8" id="KW-1185">Reference proteome</keyword>
<evidence type="ECO:0000256" key="5">
    <source>
        <dbReference type="SAM" id="MobiDB-lite"/>
    </source>
</evidence>
<dbReference type="OMA" id="WYLYAFE"/>
<feature type="transmembrane region" description="Helical" evidence="6">
    <location>
        <begin position="115"/>
        <end position="135"/>
    </location>
</feature>
<feature type="transmembrane region" description="Helical" evidence="6">
    <location>
        <begin position="72"/>
        <end position="94"/>
    </location>
</feature>
<keyword evidence="3 6" id="KW-1133">Transmembrane helix</keyword>
<keyword evidence="4 6" id="KW-0472">Membrane</keyword>
<evidence type="ECO:0000256" key="3">
    <source>
        <dbReference type="ARBA" id="ARBA00022989"/>
    </source>
</evidence>
<dbReference type="PANTHER" id="PTHR31465">
    <property type="entry name" value="PROTEIN RTA1-RELATED"/>
    <property type="match status" value="1"/>
</dbReference>
<sequence length="356" mass="40010">MATHISNYYLYQPNHVVPAVFAVLLGISLLLHIYQNFRFNFWRVTFFMSWGGLVFLVGWITRTVSSYHTDNLNLYIVQTVFIYAGPPIYSAAAYNIVGRLMNYLPMYAPLNPNRVLITFVYLGALVEALTAAGAAKMATADGDLSRIKNGGTIMAIALVLQAVVESLLVSLVALIHFRFFRNGSAIPANVKKLFITLYGTSTLVIVRCICRAIESFTLFGDIEKGAEYYGYILTHEWYIFAFEAAPMVLFTFWLNIFHTAHFLPRQKTRYLDLDGKTERLGPGWIDRRSTWETFADPFDLGGIFAGKPNHESFWLNPEKWPIARDGSFATGTASNTAGLHMKKSPDEGHLLSMTPA</sequence>
<evidence type="ECO:0000256" key="2">
    <source>
        <dbReference type="ARBA" id="ARBA00022692"/>
    </source>
</evidence>
<protein>
    <recommendedName>
        <fullName evidence="9">Protein RTA1</fullName>
    </recommendedName>
</protein>
<feature type="region of interest" description="Disordered" evidence="5">
    <location>
        <begin position="336"/>
        <end position="356"/>
    </location>
</feature>
<evidence type="ECO:0000313" key="7">
    <source>
        <dbReference type="EMBL" id="CRG87881.1"/>
    </source>
</evidence>
<feature type="transmembrane region" description="Helical" evidence="6">
    <location>
        <begin position="16"/>
        <end position="34"/>
    </location>
</feature>
<proteinExistence type="predicted"/>
<dbReference type="Proteomes" id="UP000054383">
    <property type="component" value="Unassembled WGS sequence"/>
</dbReference>
<evidence type="ECO:0000256" key="4">
    <source>
        <dbReference type="ARBA" id="ARBA00023136"/>
    </source>
</evidence>
<dbReference type="OrthoDB" id="3358017at2759"/>
<feature type="transmembrane region" description="Helical" evidence="6">
    <location>
        <begin position="41"/>
        <end position="60"/>
    </location>
</feature>
<evidence type="ECO:0000313" key="8">
    <source>
        <dbReference type="Proteomes" id="UP000054383"/>
    </source>
</evidence>
<dbReference type="AlphaFoldDB" id="A0A0U1LYU4"/>
<accession>A0A0U1LYU4</accession>
<gene>
    <name evidence="7" type="ORF">PISL3812_04902</name>
</gene>
<name>A0A0U1LYU4_TALIS</name>
<feature type="transmembrane region" description="Helical" evidence="6">
    <location>
        <begin position="237"/>
        <end position="257"/>
    </location>
</feature>
<evidence type="ECO:0000256" key="1">
    <source>
        <dbReference type="ARBA" id="ARBA00004141"/>
    </source>
</evidence>
<dbReference type="GO" id="GO:0016020">
    <property type="term" value="C:membrane"/>
    <property type="evidence" value="ECO:0007669"/>
    <property type="project" value="UniProtKB-SubCell"/>
</dbReference>
<evidence type="ECO:0008006" key="9">
    <source>
        <dbReference type="Google" id="ProtNLM"/>
    </source>
</evidence>